<accession>A0ABV1M8T6</accession>
<name>A0ABV1M8T6_9NEIS</name>
<dbReference type="Pfam" id="PF16747">
    <property type="entry name" value="Adhesin_E"/>
    <property type="match status" value="1"/>
</dbReference>
<feature type="chain" id="PRO_5046042793" evidence="2">
    <location>
        <begin position="19"/>
        <end position="169"/>
    </location>
</feature>
<protein>
    <submittedName>
        <fullName evidence="4">Surface-adhesin E family protein</fullName>
    </submittedName>
</protein>
<dbReference type="RefSeq" id="WP_349590690.1">
    <property type="nucleotide sequence ID" value="NZ_JBEFLD010000010.1"/>
</dbReference>
<feature type="domain" description="Surface-adhesin protein E-like" evidence="3">
    <location>
        <begin position="54"/>
        <end position="164"/>
    </location>
</feature>
<dbReference type="EMBL" id="JBEFLD010000010">
    <property type="protein sequence ID" value="MEQ6292431.1"/>
    <property type="molecule type" value="Genomic_DNA"/>
</dbReference>
<evidence type="ECO:0000256" key="2">
    <source>
        <dbReference type="SAM" id="SignalP"/>
    </source>
</evidence>
<evidence type="ECO:0000313" key="4">
    <source>
        <dbReference type="EMBL" id="MEQ6292431.1"/>
    </source>
</evidence>
<feature type="region of interest" description="Disordered" evidence="1">
    <location>
        <begin position="22"/>
        <end position="44"/>
    </location>
</feature>
<evidence type="ECO:0000259" key="3">
    <source>
        <dbReference type="Pfam" id="PF16747"/>
    </source>
</evidence>
<comment type="caution">
    <text evidence="4">The sequence shown here is derived from an EMBL/GenBank/DDBJ whole genome shotgun (WGS) entry which is preliminary data.</text>
</comment>
<reference evidence="4" key="1">
    <citation type="submission" date="2024-06" db="EMBL/GenBank/DDBJ databases">
        <title>Genome sequence of Vogesella sp. MAHUQ-64.</title>
        <authorList>
            <person name="Huq M.A."/>
        </authorList>
    </citation>
    <scope>NUCLEOTIDE SEQUENCE</scope>
    <source>
        <strain evidence="4">MAHUQ-64</strain>
    </source>
</reference>
<evidence type="ECO:0000313" key="5">
    <source>
        <dbReference type="Proteomes" id="UP001433638"/>
    </source>
</evidence>
<organism evidence="4 5">
    <name type="scientific">Vogesella oryzagri</name>
    <dbReference type="NCBI Taxonomy" id="3160864"/>
    <lineage>
        <taxon>Bacteria</taxon>
        <taxon>Pseudomonadati</taxon>
        <taxon>Pseudomonadota</taxon>
        <taxon>Betaproteobacteria</taxon>
        <taxon>Neisseriales</taxon>
        <taxon>Chromobacteriaceae</taxon>
        <taxon>Vogesella</taxon>
    </lineage>
</organism>
<gene>
    <name evidence="4" type="ORF">ABNW52_17605</name>
</gene>
<keyword evidence="5" id="KW-1185">Reference proteome</keyword>
<dbReference type="Proteomes" id="UP001433638">
    <property type="component" value="Unassembled WGS sequence"/>
</dbReference>
<proteinExistence type="predicted"/>
<sequence>MKPYILFALALLALTGCASTSSVGGKTSAGKGVIQLPPRQTPQARPPVVANAEWVILGVSPNGNILHEIDKLSIRRKGTLTLFRDRKTIFNPKKENFLNTPQHKQSINSWEVDCVASTFRLAAMQLLDENGREILSRTYNDSEIRPMPVVRQSASFQQLDYVCKQAIAA</sequence>
<keyword evidence="2" id="KW-0732">Signal</keyword>
<evidence type="ECO:0000256" key="1">
    <source>
        <dbReference type="SAM" id="MobiDB-lite"/>
    </source>
</evidence>
<feature type="signal peptide" evidence="2">
    <location>
        <begin position="1"/>
        <end position="18"/>
    </location>
</feature>
<dbReference type="InterPro" id="IPR031939">
    <property type="entry name" value="Adhesin_E-like"/>
</dbReference>
<dbReference type="PROSITE" id="PS51257">
    <property type="entry name" value="PROKAR_LIPOPROTEIN"/>
    <property type="match status" value="1"/>
</dbReference>